<evidence type="ECO:0000256" key="4">
    <source>
        <dbReference type="ARBA" id="ARBA00022803"/>
    </source>
</evidence>
<dbReference type="InterPro" id="IPR033891">
    <property type="entry name" value="TTC38"/>
</dbReference>
<dbReference type="InterPro" id="IPR011990">
    <property type="entry name" value="TPR-like_helical_dom_sf"/>
</dbReference>
<keyword evidence="3" id="KW-0677">Repeat</keyword>
<gene>
    <name evidence="5" type="primary">LOC109316319</name>
</gene>
<dbReference type="OMA" id="YAFNDVH"/>
<dbReference type="Ensembl" id="ENSCPRT00005002572.1">
    <property type="protein sequence ID" value="ENSCPRP00005002194.1"/>
    <property type="gene ID" value="ENSCPRG00005001619.1"/>
</dbReference>
<proteinExistence type="inferred from homology"/>
<dbReference type="PANTHER" id="PTHR16263:SF4">
    <property type="entry name" value="TETRATRICOPEPTIDE REPEAT PROTEIN 38"/>
    <property type="match status" value="1"/>
</dbReference>
<dbReference type="AlphaFoldDB" id="A0A7M4DZM4"/>
<dbReference type="CDD" id="cd05804">
    <property type="entry name" value="StaR_like"/>
    <property type="match status" value="1"/>
</dbReference>
<evidence type="ECO:0000256" key="1">
    <source>
        <dbReference type="ARBA" id="ARBA00005857"/>
    </source>
</evidence>
<dbReference type="SUPFAM" id="SSF48452">
    <property type="entry name" value="TPR-like"/>
    <property type="match status" value="1"/>
</dbReference>
<evidence type="ECO:0000313" key="6">
    <source>
        <dbReference type="Proteomes" id="UP000594220"/>
    </source>
</evidence>
<accession>A0A7M4DZM4</accession>
<keyword evidence="4" id="KW-0802">TPR repeat</keyword>
<dbReference type="GeneTree" id="ENSGT00390000002669"/>
<reference evidence="5" key="1">
    <citation type="submission" date="2025-08" db="UniProtKB">
        <authorList>
            <consortium name="Ensembl"/>
        </authorList>
    </citation>
    <scope>IDENTIFICATION</scope>
</reference>
<evidence type="ECO:0000256" key="3">
    <source>
        <dbReference type="ARBA" id="ARBA00022737"/>
    </source>
</evidence>
<dbReference type="Gene3D" id="1.25.40.10">
    <property type="entry name" value="Tetratricopeptide repeat domain"/>
    <property type="match status" value="1"/>
</dbReference>
<dbReference type="Proteomes" id="UP000594220">
    <property type="component" value="Unplaced"/>
</dbReference>
<protein>
    <recommendedName>
        <fullName evidence="2">Tetratricopeptide repeat protein 38</fullName>
    </recommendedName>
</protein>
<keyword evidence="6" id="KW-1185">Reference proteome</keyword>
<evidence type="ECO:0000256" key="2">
    <source>
        <dbReference type="ARBA" id="ARBA00019992"/>
    </source>
</evidence>
<reference evidence="5" key="2">
    <citation type="submission" date="2025-09" db="UniProtKB">
        <authorList>
            <consortium name="Ensembl"/>
        </authorList>
    </citation>
    <scope>IDENTIFICATION</scope>
</reference>
<comment type="similarity">
    <text evidence="1">Belongs to the TTC38 family.</text>
</comment>
<name>A0A7M4DZM4_CROPO</name>
<sequence length="591" mass="65596">MLPRPSSFLYILGGAGIQAGCSRTPRGSSSGCLLLLQLSGPGQTFAWITQTFAGTPRRFRPAPALPHTGWSFDPGAGTRSQLQPRVGTRFPSHAARRGWAGGRPCSSQRRAGLGRPGLIARQGWIMAPLRDCQAWQDAGLALSTTSNEACKMFDAILTQYATWTSDKSLGGIEGCLSKLNAADPNFTMGHVIANGLDLVGTGTSVRLNTELDRAVKKMVALSKSQSLTEREKLHVSAVDLFARGQLPKACAVWEQILQDHPTDMLALKFSHDTYFYLGHSIQMRDSVARVYPHWSPNIPLSSYVKGMFSFGLMETNLFDQAEKLASEALAINQMDAWSVHTIAHINEMKANLNNGLTFMKQTETNWKDSDMLACHNYWHWALYFIEKGDYEAALTIYDNHIGPRCAASGTMLDVVDNCSMLYRLQLEGVKLGDRWNEVFQLTKQHTKDHILIFNDVHILMSSLGAKDHKTTSELLTTLQELAKEPGEDHELGLASQLGLPLCQAFVEFDNGNYDKAVELLYPIRYQILQIGGSNAQRDIFNQLLIHAVMNCKSKTYQRLARCLLMERDALRPNSPLTERLIRKASAVHAVA</sequence>
<evidence type="ECO:0000313" key="5">
    <source>
        <dbReference type="Ensembl" id="ENSCPRP00005002194.1"/>
    </source>
</evidence>
<dbReference type="PANTHER" id="PTHR16263">
    <property type="entry name" value="TETRATRICOPEPTIDE REPEAT PROTEIN 38"/>
    <property type="match status" value="1"/>
</dbReference>
<organism evidence="5 6">
    <name type="scientific">Crocodylus porosus</name>
    <name type="common">Saltwater crocodile</name>
    <name type="synonym">Estuarine crocodile</name>
    <dbReference type="NCBI Taxonomy" id="8502"/>
    <lineage>
        <taxon>Eukaryota</taxon>
        <taxon>Metazoa</taxon>
        <taxon>Chordata</taxon>
        <taxon>Craniata</taxon>
        <taxon>Vertebrata</taxon>
        <taxon>Euteleostomi</taxon>
        <taxon>Archelosauria</taxon>
        <taxon>Archosauria</taxon>
        <taxon>Crocodylia</taxon>
        <taxon>Longirostres</taxon>
        <taxon>Crocodylidae</taxon>
        <taxon>Crocodylus</taxon>
    </lineage>
</organism>